<dbReference type="FunFam" id="3.40.140.10:FF:000003">
    <property type="entry name" value="COP9 signalosome complex subunit 5"/>
    <property type="match status" value="1"/>
</dbReference>
<dbReference type="EMBL" id="NHYE01004860">
    <property type="protein sequence ID" value="PPQ81510.1"/>
    <property type="molecule type" value="Genomic_DNA"/>
</dbReference>
<keyword evidence="14" id="KW-1185">Reference proteome</keyword>
<dbReference type="OrthoDB" id="605656at2759"/>
<protein>
    <recommendedName>
        <fullName evidence="3">COP9 signalosome complex subunit 5</fullName>
    </recommendedName>
</protein>
<evidence type="ECO:0000256" key="5">
    <source>
        <dbReference type="ARBA" id="ARBA00022723"/>
    </source>
</evidence>
<keyword evidence="9" id="KW-0482">Metalloprotease</keyword>
<organism evidence="13 14">
    <name type="scientific">Gymnopilus dilepis</name>
    <dbReference type="NCBI Taxonomy" id="231916"/>
    <lineage>
        <taxon>Eukaryota</taxon>
        <taxon>Fungi</taxon>
        <taxon>Dikarya</taxon>
        <taxon>Basidiomycota</taxon>
        <taxon>Agaricomycotina</taxon>
        <taxon>Agaricomycetes</taxon>
        <taxon>Agaricomycetidae</taxon>
        <taxon>Agaricales</taxon>
        <taxon>Agaricineae</taxon>
        <taxon>Hymenogastraceae</taxon>
        <taxon>Gymnopilus</taxon>
    </lineage>
</organism>
<gene>
    <name evidence="13" type="ORF">CVT26_010897</name>
</gene>
<evidence type="ECO:0000256" key="4">
    <source>
        <dbReference type="ARBA" id="ARBA00022670"/>
    </source>
</evidence>
<evidence type="ECO:0000313" key="13">
    <source>
        <dbReference type="EMBL" id="PPQ81510.1"/>
    </source>
</evidence>
<feature type="compositionally biased region" description="Polar residues" evidence="11">
    <location>
        <begin position="277"/>
        <end position="289"/>
    </location>
</feature>
<dbReference type="GO" id="GO:0006508">
    <property type="term" value="P:proteolysis"/>
    <property type="evidence" value="ECO:0007669"/>
    <property type="project" value="UniProtKB-KW"/>
</dbReference>
<dbReference type="GO" id="GO:0008180">
    <property type="term" value="C:COP9 signalosome"/>
    <property type="evidence" value="ECO:0007669"/>
    <property type="project" value="UniProtKB-KW"/>
</dbReference>
<dbReference type="Pfam" id="PF01398">
    <property type="entry name" value="JAB"/>
    <property type="match status" value="1"/>
</dbReference>
<evidence type="ECO:0000256" key="8">
    <source>
        <dbReference type="ARBA" id="ARBA00022833"/>
    </source>
</evidence>
<dbReference type="Gene3D" id="3.40.140.10">
    <property type="entry name" value="Cytidine Deaminase, domain 2"/>
    <property type="match status" value="1"/>
</dbReference>
<evidence type="ECO:0000256" key="2">
    <source>
        <dbReference type="ARBA" id="ARBA00011098"/>
    </source>
</evidence>
<keyword evidence="7" id="KW-0378">Hydrolase</keyword>
<dbReference type="Pfam" id="PF18323">
    <property type="entry name" value="CSN5_C"/>
    <property type="match status" value="1"/>
</dbReference>
<keyword evidence="6" id="KW-0736">Signalosome</keyword>
<evidence type="ECO:0000256" key="10">
    <source>
        <dbReference type="ARBA" id="ARBA00058010"/>
    </source>
</evidence>
<evidence type="ECO:0000313" key="14">
    <source>
        <dbReference type="Proteomes" id="UP000284706"/>
    </source>
</evidence>
<dbReference type="CDD" id="cd08069">
    <property type="entry name" value="MPN_RPN11_CSN5"/>
    <property type="match status" value="1"/>
</dbReference>
<sequence length="368" mass="40892">MASSSSSNIALKSFSLENDILEVSPQDEIYRFDAKENKRINDEQPWKKDSPHYFKSCKISAIALIKMVIHARSGVPYEIMGLMQGKVVGTSLVIMDSFALPVQGTETRVNAANEANEYMVEYISNNEKQAQRLENAIGWYHSHPGYGCWLSGIDVNTQMNNQKFQDPFVAVVIDPNRTISAGKVDIGAFRTYPENYTPPNASASEYQSIPLSKIEDFGVHANQYYQLDVEVFKSSLDNDLLAMLWNKYWVNTLSQSPLVSNRAYAVSQLSDLHQKLSKAQNAVGSTRATPPSLKDKEPSAGKQKEKEEKKKEDNQLTKSVKDSTKIAVEAQHGLIAQVIKDVIFSMRPNGIQASSASKVAEVTDMAIG</sequence>
<dbReference type="GO" id="GO:0008237">
    <property type="term" value="F:metallopeptidase activity"/>
    <property type="evidence" value="ECO:0007669"/>
    <property type="project" value="UniProtKB-KW"/>
</dbReference>
<evidence type="ECO:0000256" key="9">
    <source>
        <dbReference type="ARBA" id="ARBA00023049"/>
    </source>
</evidence>
<reference evidence="13 14" key="1">
    <citation type="journal article" date="2018" name="Evol. Lett.">
        <title>Horizontal gene cluster transfer increased hallucinogenic mushroom diversity.</title>
        <authorList>
            <person name="Reynolds H.T."/>
            <person name="Vijayakumar V."/>
            <person name="Gluck-Thaler E."/>
            <person name="Korotkin H.B."/>
            <person name="Matheny P.B."/>
            <person name="Slot J.C."/>
        </authorList>
    </citation>
    <scope>NUCLEOTIDE SEQUENCE [LARGE SCALE GENOMIC DNA]</scope>
    <source>
        <strain evidence="13 14">SRW20</strain>
    </source>
</reference>
<dbReference type="InterPro" id="IPR040961">
    <property type="entry name" value="CSN5_C"/>
</dbReference>
<dbReference type="InterPro" id="IPR000555">
    <property type="entry name" value="JAMM/MPN+_dom"/>
</dbReference>
<dbReference type="GO" id="GO:0046872">
    <property type="term" value="F:metal ion binding"/>
    <property type="evidence" value="ECO:0007669"/>
    <property type="project" value="UniProtKB-KW"/>
</dbReference>
<dbReference type="GO" id="GO:0000338">
    <property type="term" value="P:protein deneddylation"/>
    <property type="evidence" value="ECO:0007669"/>
    <property type="project" value="UniProtKB-ARBA"/>
</dbReference>
<evidence type="ECO:0000256" key="7">
    <source>
        <dbReference type="ARBA" id="ARBA00022801"/>
    </source>
</evidence>
<evidence type="ECO:0000256" key="11">
    <source>
        <dbReference type="SAM" id="MobiDB-lite"/>
    </source>
</evidence>
<keyword evidence="4" id="KW-0645">Protease</keyword>
<proteinExistence type="inferred from homology"/>
<evidence type="ECO:0000259" key="12">
    <source>
        <dbReference type="PROSITE" id="PS50249"/>
    </source>
</evidence>
<evidence type="ECO:0000256" key="6">
    <source>
        <dbReference type="ARBA" id="ARBA00022790"/>
    </source>
</evidence>
<dbReference type="PROSITE" id="PS50249">
    <property type="entry name" value="MPN"/>
    <property type="match status" value="1"/>
</dbReference>
<feature type="region of interest" description="Disordered" evidence="11">
    <location>
        <begin position="277"/>
        <end position="320"/>
    </location>
</feature>
<dbReference type="InterPro" id="IPR037518">
    <property type="entry name" value="MPN"/>
</dbReference>
<name>A0A409WSL6_9AGAR</name>
<dbReference type="SUPFAM" id="SSF102712">
    <property type="entry name" value="JAB1/MPN domain"/>
    <property type="match status" value="1"/>
</dbReference>
<feature type="compositionally biased region" description="Basic and acidic residues" evidence="11">
    <location>
        <begin position="293"/>
        <end position="320"/>
    </location>
</feature>
<keyword evidence="8" id="KW-0862">Zinc</keyword>
<evidence type="ECO:0000256" key="3">
    <source>
        <dbReference type="ARBA" id="ARBA00014880"/>
    </source>
</evidence>
<keyword evidence="5" id="KW-0479">Metal-binding</keyword>
<dbReference type="PANTHER" id="PTHR10410">
    <property type="entry name" value="EUKARYOTIC TRANSLATION INITIATION FACTOR 3 -RELATED"/>
    <property type="match status" value="1"/>
</dbReference>
<accession>A0A409WSL6</accession>
<dbReference type="FunCoup" id="A0A409WSL6">
    <property type="interactions" value="632"/>
</dbReference>
<dbReference type="AlphaFoldDB" id="A0A409WSL6"/>
<feature type="domain" description="MPN" evidence="12">
    <location>
        <begin position="57"/>
        <end position="195"/>
    </location>
</feature>
<evidence type="ECO:0000256" key="1">
    <source>
        <dbReference type="ARBA" id="ARBA00006008"/>
    </source>
</evidence>
<comment type="caution">
    <text evidence="13">The sequence shown here is derived from an EMBL/GenBank/DDBJ whole genome shotgun (WGS) entry which is preliminary data.</text>
</comment>
<dbReference type="STRING" id="231916.A0A409WSL6"/>
<dbReference type="InParanoid" id="A0A409WSL6"/>
<dbReference type="InterPro" id="IPR050242">
    <property type="entry name" value="JAMM_MPN+_peptidase_M67A"/>
</dbReference>
<dbReference type="SMART" id="SM00232">
    <property type="entry name" value="JAB_MPN"/>
    <property type="match status" value="1"/>
</dbReference>
<comment type="similarity">
    <text evidence="1">Belongs to the peptidase M67A family. CSN5 subfamily.</text>
</comment>
<comment type="subunit">
    <text evidence="2">Component of the COP9 signalosome (CSN) complex.</text>
</comment>
<comment type="function">
    <text evidence="10">Catalytic Component of the COP9 signalosome (CSN) complex that acts as an regulator of the ubiquitin (Ubl) conjugation pathway by mediating the deneddylation of the cullin subunit of SCF-type E3 ubiquitin-protein ligase complexes.</text>
</comment>
<dbReference type="Proteomes" id="UP000284706">
    <property type="component" value="Unassembled WGS sequence"/>
</dbReference>